<proteinExistence type="predicted"/>
<keyword evidence="3" id="KW-1185">Reference proteome</keyword>
<dbReference type="AlphaFoldDB" id="A0ABD2YB24"/>
<evidence type="ECO:0000313" key="3">
    <source>
        <dbReference type="Proteomes" id="UP001630127"/>
    </source>
</evidence>
<dbReference type="EMBL" id="JBJUIK010000015">
    <property type="protein sequence ID" value="KAL3503020.1"/>
    <property type="molecule type" value="Genomic_DNA"/>
</dbReference>
<accession>A0ABD2YB24</accession>
<reference evidence="2 3" key="1">
    <citation type="submission" date="2024-11" db="EMBL/GenBank/DDBJ databases">
        <title>A near-complete genome assembly of Cinchona calisaya.</title>
        <authorList>
            <person name="Lian D.C."/>
            <person name="Zhao X.W."/>
            <person name="Wei L."/>
        </authorList>
    </citation>
    <scope>NUCLEOTIDE SEQUENCE [LARGE SCALE GENOMIC DNA]</scope>
    <source>
        <tissue evidence="2">Nenye</tissue>
    </source>
</reference>
<gene>
    <name evidence="2" type="ORF">ACH5RR_037469</name>
</gene>
<feature type="region of interest" description="Disordered" evidence="1">
    <location>
        <begin position="41"/>
        <end position="78"/>
    </location>
</feature>
<evidence type="ECO:0000256" key="1">
    <source>
        <dbReference type="SAM" id="MobiDB-lite"/>
    </source>
</evidence>
<evidence type="ECO:0000313" key="2">
    <source>
        <dbReference type="EMBL" id="KAL3503020.1"/>
    </source>
</evidence>
<name>A0ABD2YB24_9GENT</name>
<protein>
    <submittedName>
        <fullName evidence="2">Uncharacterized protein</fullName>
    </submittedName>
</protein>
<comment type="caution">
    <text evidence="2">The sequence shown here is derived from an EMBL/GenBank/DDBJ whole genome shotgun (WGS) entry which is preliminary data.</text>
</comment>
<dbReference type="Proteomes" id="UP001630127">
    <property type="component" value="Unassembled WGS sequence"/>
</dbReference>
<organism evidence="2 3">
    <name type="scientific">Cinchona calisaya</name>
    <dbReference type="NCBI Taxonomy" id="153742"/>
    <lineage>
        <taxon>Eukaryota</taxon>
        <taxon>Viridiplantae</taxon>
        <taxon>Streptophyta</taxon>
        <taxon>Embryophyta</taxon>
        <taxon>Tracheophyta</taxon>
        <taxon>Spermatophyta</taxon>
        <taxon>Magnoliopsida</taxon>
        <taxon>eudicotyledons</taxon>
        <taxon>Gunneridae</taxon>
        <taxon>Pentapetalae</taxon>
        <taxon>asterids</taxon>
        <taxon>lamiids</taxon>
        <taxon>Gentianales</taxon>
        <taxon>Rubiaceae</taxon>
        <taxon>Cinchonoideae</taxon>
        <taxon>Cinchoneae</taxon>
        <taxon>Cinchona</taxon>
    </lineage>
</organism>
<sequence length="115" mass="13071">MARSIVWSIAYMSFPRSFSNKLSEPCSRTNRVNLVGEYGEKEDGLEERKARKSKMGEELKNNKSKSESRMENTDGDARKVLPLGSIEGILLKAQNKEGKEFNDKIGMVEEIRKDV</sequence>